<accession>A0ABS4Y3M8</accession>
<dbReference type="RefSeq" id="WP_209515197.1">
    <property type="nucleotide sequence ID" value="NZ_JAGIOH010000001.1"/>
</dbReference>
<keyword evidence="2" id="KW-1185">Reference proteome</keyword>
<dbReference type="GeneID" id="91569719"/>
<keyword evidence="1" id="KW-0238">DNA-binding</keyword>
<dbReference type="SUPFAM" id="SSF142906">
    <property type="entry name" value="YjbR-like"/>
    <property type="match status" value="1"/>
</dbReference>
<organism evidence="1 2">
    <name type="scientific">Streptomyces syringium</name>
    <dbReference type="NCBI Taxonomy" id="76729"/>
    <lineage>
        <taxon>Bacteria</taxon>
        <taxon>Bacillati</taxon>
        <taxon>Actinomycetota</taxon>
        <taxon>Actinomycetes</taxon>
        <taxon>Kitasatosporales</taxon>
        <taxon>Streptomycetaceae</taxon>
        <taxon>Streptomyces</taxon>
    </lineage>
</organism>
<proteinExistence type="predicted"/>
<dbReference type="PANTHER" id="PTHR35145">
    <property type="entry name" value="CYTOPLASMIC PROTEIN-RELATED"/>
    <property type="match status" value="1"/>
</dbReference>
<comment type="caution">
    <text evidence="1">The sequence shown here is derived from an EMBL/GenBank/DDBJ whole genome shotgun (WGS) entry which is preliminary data.</text>
</comment>
<dbReference type="InterPro" id="IPR007351">
    <property type="entry name" value="YjbR"/>
</dbReference>
<dbReference type="PANTHER" id="PTHR35145:SF1">
    <property type="entry name" value="CYTOPLASMIC PROTEIN"/>
    <property type="match status" value="1"/>
</dbReference>
<reference evidence="1 2" key="1">
    <citation type="submission" date="2021-03" db="EMBL/GenBank/DDBJ databases">
        <title>Sequencing the genomes of 1000 actinobacteria strains.</title>
        <authorList>
            <person name="Klenk H.-P."/>
        </authorList>
    </citation>
    <scope>NUCLEOTIDE SEQUENCE [LARGE SCALE GENOMIC DNA]</scope>
    <source>
        <strain evidence="1 2">DSM 41480</strain>
    </source>
</reference>
<dbReference type="InterPro" id="IPR058532">
    <property type="entry name" value="YjbR/MT2646/Rv2570-like"/>
</dbReference>
<sequence>MTPDDLRATCLHLNGATEEFPFPRHPEVCTFKVGGKIFALTTLTASPLTVSLKCDPELAVRLREAHPEIVPGYHLNKRHWNTVTLEGGSLPDAFVREMIEDSYDLIVAALPRATRLLLDWPGERSERSE</sequence>
<dbReference type="Proteomes" id="UP001519291">
    <property type="component" value="Unassembled WGS sequence"/>
</dbReference>
<dbReference type="EMBL" id="JAGIOH010000001">
    <property type="protein sequence ID" value="MBP2403383.1"/>
    <property type="molecule type" value="Genomic_DNA"/>
</dbReference>
<dbReference type="Gene3D" id="3.90.1150.30">
    <property type="match status" value="1"/>
</dbReference>
<evidence type="ECO:0000313" key="2">
    <source>
        <dbReference type="Proteomes" id="UP001519291"/>
    </source>
</evidence>
<dbReference type="InterPro" id="IPR038056">
    <property type="entry name" value="YjbR-like_sf"/>
</dbReference>
<evidence type="ECO:0000313" key="1">
    <source>
        <dbReference type="EMBL" id="MBP2403383.1"/>
    </source>
</evidence>
<protein>
    <submittedName>
        <fullName evidence="1">DNA-binding protein (MmcQ/YjbR family)</fullName>
    </submittedName>
</protein>
<dbReference type="GO" id="GO:0003677">
    <property type="term" value="F:DNA binding"/>
    <property type="evidence" value="ECO:0007669"/>
    <property type="project" value="UniProtKB-KW"/>
</dbReference>
<dbReference type="Pfam" id="PF04237">
    <property type="entry name" value="YjbR"/>
    <property type="match status" value="1"/>
</dbReference>
<name>A0ABS4Y3M8_9ACTN</name>
<gene>
    <name evidence="1" type="ORF">JO379_002852</name>
</gene>